<keyword evidence="12" id="KW-0832">Ubl conjugation</keyword>
<evidence type="ECO:0000256" key="5">
    <source>
        <dbReference type="ARBA" id="ARBA00022553"/>
    </source>
</evidence>
<comment type="caution">
    <text evidence="21">The sequence shown here is derived from an EMBL/GenBank/DDBJ whole genome shotgun (WGS) entry which is preliminary data.</text>
</comment>
<name>A0AAD9FJ75_DISEL</name>
<dbReference type="Pfam" id="PF00262">
    <property type="entry name" value="Calreticulin"/>
    <property type="match status" value="1"/>
</dbReference>
<proteinExistence type="inferred from homology"/>
<evidence type="ECO:0000256" key="6">
    <source>
        <dbReference type="ARBA" id="ARBA00022723"/>
    </source>
</evidence>
<evidence type="ECO:0000256" key="10">
    <source>
        <dbReference type="ARBA" id="ARBA00022824"/>
    </source>
</evidence>
<evidence type="ECO:0000256" key="1">
    <source>
        <dbReference type="ARBA" id="ARBA00004115"/>
    </source>
</evidence>
<keyword evidence="11" id="KW-0106">Calcium</keyword>
<evidence type="ECO:0000313" key="21">
    <source>
        <dbReference type="EMBL" id="KAK1904747.1"/>
    </source>
</evidence>
<dbReference type="PANTHER" id="PTHR11073:SF11">
    <property type="entry name" value="CALNEXIN"/>
    <property type="match status" value="1"/>
</dbReference>
<dbReference type="GO" id="GO:0033162">
    <property type="term" value="C:melanosome membrane"/>
    <property type="evidence" value="ECO:0007669"/>
    <property type="project" value="UniProtKB-SubCell"/>
</dbReference>
<evidence type="ECO:0000256" key="17">
    <source>
        <dbReference type="ARBA" id="ARBA00037453"/>
    </source>
</evidence>
<reference evidence="21" key="1">
    <citation type="submission" date="2023-04" db="EMBL/GenBank/DDBJ databases">
        <title>Chromosome-level genome of Chaenocephalus aceratus.</title>
        <authorList>
            <person name="Park H."/>
        </authorList>
    </citation>
    <scope>NUCLEOTIDE SEQUENCE</scope>
    <source>
        <strain evidence="21">DE</strain>
        <tissue evidence="21">Muscle</tissue>
    </source>
</reference>
<dbReference type="PANTHER" id="PTHR11073">
    <property type="entry name" value="CALRETICULIN AND CALNEXIN"/>
    <property type="match status" value="1"/>
</dbReference>
<evidence type="ECO:0000256" key="16">
    <source>
        <dbReference type="ARBA" id="ARBA00023288"/>
    </source>
</evidence>
<keyword evidence="10 19" id="KW-0256">Endoplasmic reticulum</keyword>
<evidence type="ECO:0000256" key="3">
    <source>
        <dbReference type="ARBA" id="ARBA00004583"/>
    </source>
</evidence>
<comment type="function">
    <text evidence="17">Calcium-binding protein that interacts with newly synthesized monoglucosylated glycoproteins in the endoplasmic reticulum. It may act in assisting protein assembly and/or in the retention within the ER of unassembled protein subunits. It seems to play a major role in the quality control apparatus of the ER by the retention of incorrectly folded proteins. Associated with partial T-cell antigen receptor complexes that escape the ER of immature thymocytes, it may function as a signaling complex regulating thymocyte maturation. Additionally it may play a role in receptor-mediated endocytosis at the synapse.</text>
</comment>
<comment type="similarity">
    <text evidence="4 19">Belongs to the calreticulin family.</text>
</comment>
<evidence type="ECO:0000256" key="18">
    <source>
        <dbReference type="ARBA" id="ARBA00040224"/>
    </source>
</evidence>
<keyword evidence="8" id="KW-0430">Lectin</keyword>
<evidence type="ECO:0000256" key="8">
    <source>
        <dbReference type="ARBA" id="ARBA00022734"/>
    </source>
</evidence>
<evidence type="ECO:0000313" key="22">
    <source>
        <dbReference type="Proteomes" id="UP001228049"/>
    </source>
</evidence>
<dbReference type="InterPro" id="IPR009033">
    <property type="entry name" value="Calreticulin/calnexin_P_dom_sf"/>
</dbReference>
<feature type="compositionally biased region" description="Basic and acidic residues" evidence="20">
    <location>
        <begin position="187"/>
        <end position="199"/>
    </location>
</feature>
<dbReference type="GO" id="GO:0006457">
    <property type="term" value="P:protein folding"/>
    <property type="evidence" value="ECO:0007669"/>
    <property type="project" value="InterPro"/>
</dbReference>
<keyword evidence="7" id="KW-0732">Signal</keyword>
<evidence type="ECO:0000256" key="2">
    <source>
        <dbReference type="ARBA" id="ARBA00004573"/>
    </source>
</evidence>
<feature type="region of interest" description="Disordered" evidence="20">
    <location>
        <begin position="174"/>
        <end position="237"/>
    </location>
</feature>
<keyword evidence="6" id="KW-0479">Metal-binding</keyword>
<keyword evidence="5" id="KW-0597">Phosphoprotein</keyword>
<protein>
    <recommendedName>
        <fullName evidence="18">Calnexin</fullName>
    </recommendedName>
</protein>
<sequence length="237" mass="26866">MFPPRCVSGTRIWTESGEAPQVPNPLCETAPGCGEWKRPMIDNPNHKGKWKSPMIDNPNYQGVWKPRKVANPVFFEDLQPFRMSAFSAVGLELWSMTNDIFFDNFFITDDRSTAERWANDGWGLKKAAEGAADPGLATQMLNAAEERPWLWVVYKSSGSVEGQLSLDLLQEEFKESGPPTRPSAAEGKSDGEESPAEKEEEKEEEEAEKEEEEETAEEKLEDDVLRRSPRNRKVRKD</sequence>
<evidence type="ECO:0000256" key="20">
    <source>
        <dbReference type="SAM" id="MobiDB-lite"/>
    </source>
</evidence>
<dbReference type="EMBL" id="JASDAP010000004">
    <property type="protein sequence ID" value="KAK1904747.1"/>
    <property type="molecule type" value="Genomic_DNA"/>
</dbReference>
<dbReference type="GO" id="GO:0051082">
    <property type="term" value="F:unfolded protein binding"/>
    <property type="evidence" value="ECO:0007669"/>
    <property type="project" value="InterPro"/>
</dbReference>
<evidence type="ECO:0000256" key="15">
    <source>
        <dbReference type="ARBA" id="ARBA00023186"/>
    </source>
</evidence>
<evidence type="ECO:0000256" key="12">
    <source>
        <dbReference type="ARBA" id="ARBA00022843"/>
    </source>
</evidence>
<evidence type="ECO:0000256" key="4">
    <source>
        <dbReference type="ARBA" id="ARBA00010983"/>
    </source>
</evidence>
<evidence type="ECO:0000256" key="11">
    <source>
        <dbReference type="ARBA" id="ARBA00022837"/>
    </source>
</evidence>
<dbReference type="GO" id="GO:0030246">
    <property type="term" value="F:carbohydrate binding"/>
    <property type="evidence" value="ECO:0007669"/>
    <property type="project" value="UniProtKB-KW"/>
</dbReference>
<dbReference type="SUPFAM" id="SSF49899">
    <property type="entry name" value="Concanavalin A-like lectins/glucanases"/>
    <property type="match status" value="1"/>
</dbReference>
<dbReference type="AlphaFoldDB" id="A0AAD9FJ75"/>
<evidence type="ECO:0000256" key="13">
    <source>
        <dbReference type="ARBA" id="ARBA00023128"/>
    </source>
</evidence>
<dbReference type="GO" id="GO:0005509">
    <property type="term" value="F:calcium ion binding"/>
    <property type="evidence" value="ECO:0007669"/>
    <property type="project" value="InterPro"/>
</dbReference>
<feature type="compositionally biased region" description="Basic residues" evidence="20">
    <location>
        <begin position="227"/>
        <end position="237"/>
    </location>
</feature>
<comment type="subcellular location">
    <subcellularLocation>
        <location evidence="1">Endoplasmic reticulum membrane</location>
        <topology evidence="1">Single-pass type I membrane protein</topology>
    </subcellularLocation>
    <subcellularLocation>
        <location evidence="2">Melanosome membrane</location>
        <topology evidence="2">Single-pass type I membrane protein</topology>
    </subcellularLocation>
    <subcellularLocation>
        <location evidence="3">Mitochondrion membrane</location>
        <topology evidence="3">Single-pass type I membrane protein</topology>
    </subcellularLocation>
</comment>
<gene>
    <name evidence="21" type="ORF">KUDE01_011928</name>
</gene>
<evidence type="ECO:0000256" key="14">
    <source>
        <dbReference type="ARBA" id="ARBA00023139"/>
    </source>
</evidence>
<evidence type="ECO:0000256" key="19">
    <source>
        <dbReference type="RuleBase" id="RU362126"/>
    </source>
</evidence>
<evidence type="ECO:0000256" key="7">
    <source>
        <dbReference type="ARBA" id="ARBA00022729"/>
    </source>
</evidence>
<evidence type="ECO:0000256" key="9">
    <source>
        <dbReference type="ARBA" id="ARBA00022737"/>
    </source>
</evidence>
<keyword evidence="15 19" id="KW-0143">Chaperone</keyword>
<feature type="compositionally biased region" description="Acidic residues" evidence="20">
    <location>
        <begin position="200"/>
        <end position="221"/>
    </location>
</feature>
<dbReference type="InterPro" id="IPR001580">
    <property type="entry name" value="Calret/calnex"/>
</dbReference>
<dbReference type="GO" id="GO:0031966">
    <property type="term" value="C:mitochondrial membrane"/>
    <property type="evidence" value="ECO:0007669"/>
    <property type="project" value="UniProtKB-SubCell"/>
</dbReference>
<keyword evidence="9" id="KW-0677">Repeat</keyword>
<dbReference type="PRINTS" id="PR00626">
    <property type="entry name" value="CALRETICULIN"/>
</dbReference>
<organism evidence="21 22">
    <name type="scientific">Dissostichus eleginoides</name>
    <name type="common">Patagonian toothfish</name>
    <name type="synonym">Dissostichus amissus</name>
    <dbReference type="NCBI Taxonomy" id="100907"/>
    <lineage>
        <taxon>Eukaryota</taxon>
        <taxon>Metazoa</taxon>
        <taxon>Chordata</taxon>
        <taxon>Craniata</taxon>
        <taxon>Vertebrata</taxon>
        <taxon>Euteleostomi</taxon>
        <taxon>Actinopterygii</taxon>
        <taxon>Neopterygii</taxon>
        <taxon>Teleostei</taxon>
        <taxon>Neoteleostei</taxon>
        <taxon>Acanthomorphata</taxon>
        <taxon>Eupercaria</taxon>
        <taxon>Perciformes</taxon>
        <taxon>Notothenioidei</taxon>
        <taxon>Nototheniidae</taxon>
        <taxon>Dissostichus</taxon>
    </lineage>
</organism>
<dbReference type="GO" id="GO:0036503">
    <property type="term" value="P:ERAD pathway"/>
    <property type="evidence" value="ECO:0007669"/>
    <property type="project" value="TreeGrafter"/>
</dbReference>
<keyword evidence="14" id="KW-0564">Palmitate</keyword>
<dbReference type="InterPro" id="IPR013320">
    <property type="entry name" value="ConA-like_dom_sf"/>
</dbReference>
<keyword evidence="22" id="KW-1185">Reference proteome</keyword>
<dbReference type="GO" id="GO:0005789">
    <property type="term" value="C:endoplasmic reticulum membrane"/>
    <property type="evidence" value="ECO:0007669"/>
    <property type="project" value="UniProtKB-SubCell"/>
</dbReference>
<keyword evidence="16" id="KW-0449">Lipoprotein</keyword>
<dbReference type="Proteomes" id="UP001228049">
    <property type="component" value="Unassembled WGS sequence"/>
</dbReference>
<dbReference type="SUPFAM" id="SSF63887">
    <property type="entry name" value="P-domain of calnexin/calreticulin"/>
    <property type="match status" value="1"/>
</dbReference>
<keyword evidence="13" id="KW-0496">Mitochondrion</keyword>
<accession>A0AAD9FJ75</accession>
<dbReference type="Gene3D" id="2.10.250.10">
    <property type="entry name" value="Calreticulin/calnexin, P domain"/>
    <property type="match status" value="1"/>
</dbReference>